<accession>A0A6J7WGL1</accession>
<name>A0A6J7WGL1_9CAUD</name>
<sequence length="117" mass="12321">MGREADSAARLLAKNGELVTIQFPGSPSYDPITGAAAAVQAATSVSANGYPAAYTSANIDGTVIRQNDIRLLLELISPRPIRGCLAVVDGVTYQVLDVQAIRKEAADVMFICQIRAS</sequence>
<dbReference type="EMBL" id="LR798213">
    <property type="protein sequence ID" value="CAB5187133.1"/>
    <property type="molecule type" value="Genomic_DNA"/>
</dbReference>
<organism evidence="1">
    <name type="scientific">uncultured Caudovirales phage</name>
    <dbReference type="NCBI Taxonomy" id="2100421"/>
    <lineage>
        <taxon>Viruses</taxon>
        <taxon>Duplodnaviria</taxon>
        <taxon>Heunggongvirae</taxon>
        <taxon>Uroviricota</taxon>
        <taxon>Caudoviricetes</taxon>
        <taxon>Peduoviridae</taxon>
        <taxon>Maltschvirus</taxon>
        <taxon>Maltschvirus maltsch</taxon>
    </lineage>
</organism>
<protein>
    <submittedName>
        <fullName evidence="1">Uncharacterized protein</fullName>
    </submittedName>
</protein>
<gene>
    <name evidence="1" type="ORF">UFOVP166_8</name>
</gene>
<proteinExistence type="predicted"/>
<reference evidence="1" key="1">
    <citation type="submission" date="2020-05" db="EMBL/GenBank/DDBJ databases">
        <authorList>
            <person name="Chiriac C."/>
            <person name="Salcher M."/>
            <person name="Ghai R."/>
            <person name="Kavagutti S V."/>
        </authorList>
    </citation>
    <scope>NUCLEOTIDE SEQUENCE</scope>
</reference>
<evidence type="ECO:0000313" key="1">
    <source>
        <dbReference type="EMBL" id="CAB5187133.1"/>
    </source>
</evidence>